<sequence length="200" mass="22253">MRSRNCPQLSPQGRCMAPQPESPSSFNTGPELSTLSIHFSSTCTLKSSIAWDDPHHRSNRLVLGMQLIIHANSSISWDCIVVLDSVSMGLYYYNIYKENFHSALDPEIQSTKFDGLINAPQRHQEYKLSKANQIRVGKCVETVWCMCLAPQARINGVSLLIFLEFSLLLPSAPKLVSFLAFLEGEDSSLKASLMAPLCLC</sequence>
<evidence type="ECO:0000313" key="3">
    <source>
        <dbReference type="Proteomes" id="UP001367508"/>
    </source>
</evidence>
<dbReference type="Proteomes" id="UP001367508">
    <property type="component" value="Unassembled WGS sequence"/>
</dbReference>
<dbReference type="AlphaFoldDB" id="A0AAN9QAU1"/>
<dbReference type="EMBL" id="JAYMYQ010000005">
    <property type="protein sequence ID" value="KAK7328596.1"/>
    <property type="molecule type" value="Genomic_DNA"/>
</dbReference>
<gene>
    <name evidence="2" type="ORF">VNO77_22708</name>
</gene>
<accession>A0AAN9QAU1</accession>
<organism evidence="2 3">
    <name type="scientific">Canavalia gladiata</name>
    <name type="common">Sword bean</name>
    <name type="synonym">Dolichos gladiatus</name>
    <dbReference type="NCBI Taxonomy" id="3824"/>
    <lineage>
        <taxon>Eukaryota</taxon>
        <taxon>Viridiplantae</taxon>
        <taxon>Streptophyta</taxon>
        <taxon>Embryophyta</taxon>
        <taxon>Tracheophyta</taxon>
        <taxon>Spermatophyta</taxon>
        <taxon>Magnoliopsida</taxon>
        <taxon>eudicotyledons</taxon>
        <taxon>Gunneridae</taxon>
        <taxon>Pentapetalae</taxon>
        <taxon>rosids</taxon>
        <taxon>fabids</taxon>
        <taxon>Fabales</taxon>
        <taxon>Fabaceae</taxon>
        <taxon>Papilionoideae</taxon>
        <taxon>50 kb inversion clade</taxon>
        <taxon>NPAAA clade</taxon>
        <taxon>indigoferoid/millettioid clade</taxon>
        <taxon>Phaseoleae</taxon>
        <taxon>Canavalia</taxon>
    </lineage>
</organism>
<proteinExistence type="predicted"/>
<feature type="compositionally biased region" description="Polar residues" evidence="1">
    <location>
        <begin position="1"/>
        <end position="11"/>
    </location>
</feature>
<feature type="region of interest" description="Disordered" evidence="1">
    <location>
        <begin position="1"/>
        <end position="27"/>
    </location>
</feature>
<keyword evidence="3" id="KW-1185">Reference proteome</keyword>
<protein>
    <submittedName>
        <fullName evidence="2">Uncharacterized protein</fullName>
    </submittedName>
</protein>
<evidence type="ECO:0000313" key="2">
    <source>
        <dbReference type="EMBL" id="KAK7328596.1"/>
    </source>
</evidence>
<comment type="caution">
    <text evidence="2">The sequence shown here is derived from an EMBL/GenBank/DDBJ whole genome shotgun (WGS) entry which is preliminary data.</text>
</comment>
<name>A0AAN9QAU1_CANGL</name>
<reference evidence="2 3" key="1">
    <citation type="submission" date="2024-01" db="EMBL/GenBank/DDBJ databases">
        <title>The genomes of 5 underutilized Papilionoideae crops provide insights into root nodulation and disease resistanc.</title>
        <authorList>
            <person name="Jiang F."/>
        </authorList>
    </citation>
    <scope>NUCLEOTIDE SEQUENCE [LARGE SCALE GENOMIC DNA]</scope>
    <source>
        <strain evidence="2">LVBAO_FW01</strain>
        <tissue evidence="2">Leaves</tissue>
    </source>
</reference>
<evidence type="ECO:0000256" key="1">
    <source>
        <dbReference type="SAM" id="MobiDB-lite"/>
    </source>
</evidence>